<dbReference type="SUPFAM" id="SSF49452">
    <property type="entry name" value="Starch-binding domain-like"/>
    <property type="match status" value="1"/>
</dbReference>
<keyword evidence="1" id="KW-1133">Transmembrane helix</keyword>
<dbReference type="InterPro" id="IPR029058">
    <property type="entry name" value="AB_hydrolase_fold"/>
</dbReference>
<gene>
    <name evidence="4" type="ORF">R3L15_09470</name>
    <name evidence="3" type="ORF">R3L16_12115</name>
</gene>
<evidence type="ECO:0000313" key="5">
    <source>
        <dbReference type="Proteomes" id="UP001368318"/>
    </source>
</evidence>
<protein>
    <submittedName>
        <fullName evidence="3">Alpha/beta hydrolase-fold protein</fullName>
    </submittedName>
</protein>
<dbReference type="InterPro" id="IPR013784">
    <property type="entry name" value="Carb-bd-like_fold"/>
</dbReference>
<reference evidence="3 5" key="1">
    <citation type="submission" date="2023-10" db="EMBL/GenBank/DDBJ databases">
        <title>Culture-based analysis of two novel bacteria associated with mangrove crab gills.</title>
        <authorList>
            <person name="Yang X."/>
            <person name="Garuglieri E."/>
            <person name="Van Goethem M.W."/>
            <person name="Fusi M."/>
            <person name="Marasco R."/>
            <person name="Daffonchio D.G."/>
        </authorList>
    </citation>
    <scope>NUCLEOTIDE SEQUENCE [LARGE SCALE GENOMIC DNA]</scope>
    <source>
        <strain evidence="4">UG2-1</strain>
        <strain evidence="3">UG2-2</strain>
        <strain evidence="5">UG2_2</strain>
    </source>
</reference>
<evidence type="ECO:0000313" key="4">
    <source>
        <dbReference type="EMBL" id="WXA12350.1"/>
    </source>
</evidence>
<dbReference type="Proteomes" id="UP001368318">
    <property type="component" value="Chromosome"/>
</dbReference>
<keyword evidence="1" id="KW-0812">Transmembrane</keyword>
<feature type="transmembrane region" description="Helical" evidence="1">
    <location>
        <begin position="47"/>
        <end position="65"/>
    </location>
</feature>
<sequence length="429" mass="50264">MNKIKTKYNALAQCNFESLQLSTALLSIYQNRYVQFETKIMRTLINLRKQIILLIFLFAVCFSYSQETAQIQTVEIQSEILNQNRNILVYTPWIYNERDLVSFDVVYVFDSQHRELFDLVHSSLSFIMGTKKFIVVGIPSPAYPELEYYRSNDLFPKPINVDIENYNVLNPNAENFWEFVKTEITPLIENQFRTTNRKYLIGHSMSASFALDKIVSNPEFMNGVIAISPNFSYDSNRLANDFINSDVLSKNKFIYISQADEYFSINERWYSAFEKVKEFADNLESERKKNLIIKEFPDNGHWNGFLPSLIFSLTELKKFIEQNPYKPNGNFKEVTFKIKTLNADDEVYIVGNQDNLGSWNPSQVKMNKTKELERELKIKVQYPIEFKITRGNWETQAITNQTTNSGENIVIFDNESNIIELNIMQWNDK</sequence>
<keyword evidence="1" id="KW-0472">Membrane</keyword>
<dbReference type="Gene3D" id="3.40.50.1820">
    <property type="entry name" value="alpha/beta hydrolase"/>
    <property type="match status" value="1"/>
</dbReference>
<dbReference type="Pfam" id="PF00686">
    <property type="entry name" value="CBM_20"/>
    <property type="match status" value="1"/>
</dbReference>
<dbReference type="InterPro" id="IPR002044">
    <property type="entry name" value="CBM20"/>
</dbReference>
<dbReference type="SUPFAM" id="SSF53474">
    <property type="entry name" value="alpha/beta-Hydrolases"/>
    <property type="match status" value="1"/>
</dbReference>
<organism evidence="3 5">
    <name type="scientific">Mangrovimonas cancribranchiae</name>
    <dbReference type="NCBI Taxonomy" id="3080055"/>
    <lineage>
        <taxon>Bacteria</taxon>
        <taxon>Pseudomonadati</taxon>
        <taxon>Bacteroidota</taxon>
        <taxon>Flavobacteriia</taxon>
        <taxon>Flavobacteriales</taxon>
        <taxon>Flavobacteriaceae</taxon>
        <taxon>Mangrovimonas</taxon>
    </lineage>
</organism>
<dbReference type="PANTHER" id="PTHR48098:SF6">
    <property type="entry name" value="FERRI-BACILLIBACTIN ESTERASE BESA"/>
    <property type="match status" value="1"/>
</dbReference>
<dbReference type="Gene3D" id="2.60.40.10">
    <property type="entry name" value="Immunoglobulins"/>
    <property type="match status" value="1"/>
</dbReference>
<dbReference type="GO" id="GO:2001070">
    <property type="term" value="F:starch binding"/>
    <property type="evidence" value="ECO:0007669"/>
    <property type="project" value="InterPro"/>
</dbReference>
<name>A0AAU6NXU1_9FLAO</name>
<dbReference type="PANTHER" id="PTHR48098">
    <property type="entry name" value="ENTEROCHELIN ESTERASE-RELATED"/>
    <property type="match status" value="1"/>
</dbReference>
<proteinExistence type="predicted"/>
<evidence type="ECO:0000259" key="2">
    <source>
        <dbReference type="PROSITE" id="PS51166"/>
    </source>
</evidence>
<dbReference type="SMART" id="SM01065">
    <property type="entry name" value="CBM_2"/>
    <property type="match status" value="1"/>
</dbReference>
<dbReference type="KEGG" id="mcaa:R3L15_09470"/>
<dbReference type="RefSeq" id="WP_338731340.1">
    <property type="nucleotide sequence ID" value="NZ_CP136924.1"/>
</dbReference>
<dbReference type="InterPro" id="IPR013783">
    <property type="entry name" value="Ig-like_fold"/>
</dbReference>
<keyword evidence="5" id="KW-1185">Reference proteome</keyword>
<dbReference type="EMBL" id="CP136925">
    <property type="protein sequence ID" value="WXA12350.1"/>
    <property type="molecule type" value="Genomic_DNA"/>
</dbReference>
<dbReference type="InterPro" id="IPR050583">
    <property type="entry name" value="Mycobacterial_A85_antigen"/>
</dbReference>
<feature type="domain" description="CBM20" evidence="2">
    <location>
        <begin position="326"/>
        <end position="428"/>
    </location>
</feature>
<dbReference type="InterPro" id="IPR000801">
    <property type="entry name" value="Esterase-like"/>
</dbReference>
<dbReference type="AlphaFoldDB" id="A0AAU6NXU1"/>
<dbReference type="Pfam" id="PF00756">
    <property type="entry name" value="Esterase"/>
    <property type="match status" value="1"/>
</dbReference>
<evidence type="ECO:0000313" key="3">
    <source>
        <dbReference type="EMBL" id="WXA02488.1"/>
    </source>
</evidence>
<dbReference type="EMBL" id="CP136924">
    <property type="protein sequence ID" value="WXA02488.1"/>
    <property type="molecule type" value="Genomic_DNA"/>
</dbReference>
<evidence type="ECO:0000256" key="1">
    <source>
        <dbReference type="SAM" id="Phobius"/>
    </source>
</evidence>
<dbReference type="GO" id="GO:0016787">
    <property type="term" value="F:hydrolase activity"/>
    <property type="evidence" value="ECO:0007669"/>
    <property type="project" value="UniProtKB-KW"/>
</dbReference>
<dbReference type="PROSITE" id="PS51166">
    <property type="entry name" value="CBM20"/>
    <property type="match status" value="1"/>
</dbReference>
<accession>A0AAU6NXU1</accession>
<keyword evidence="3" id="KW-0378">Hydrolase</keyword>